<name>A0AAD7H5M4_9AGAR</name>
<dbReference type="Proteomes" id="UP001215598">
    <property type="component" value="Unassembled WGS sequence"/>
</dbReference>
<reference evidence="1" key="1">
    <citation type="submission" date="2023-03" db="EMBL/GenBank/DDBJ databases">
        <title>Massive genome expansion in bonnet fungi (Mycena s.s.) driven by repeated elements and novel gene families across ecological guilds.</title>
        <authorList>
            <consortium name="Lawrence Berkeley National Laboratory"/>
            <person name="Harder C.B."/>
            <person name="Miyauchi S."/>
            <person name="Viragh M."/>
            <person name="Kuo A."/>
            <person name="Thoen E."/>
            <person name="Andreopoulos B."/>
            <person name="Lu D."/>
            <person name="Skrede I."/>
            <person name="Drula E."/>
            <person name="Henrissat B."/>
            <person name="Morin E."/>
            <person name="Kohler A."/>
            <person name="Barry K."/>
            <person name="LaButti K."/>
            <person name="Morin E."/>
            <person name="Salamov A."/>
            <person name="Lipzen A."/>
            <person name="Mereny Z."/>
            <person name="Hegedus B."/>
            <person name="Baldrian P."/>
            <person name="Stursova M."/>
            <person name="Weitz H."/>
            <person name="Taylor A."/>
            <person name="Grigoriev I.V."/>
            <person name="Nagy L.G."/>
            <person name="Martin F."/>
            <person name="Kauserud H."/>
        </authorList>
    </citation>
    <scope>NUCLEOTIDE SEQUENCE</scope>
    <source>
        <strain evidence="1">CBHHK182m</strain>
    </source>
</reference>
<dbReference type="AlphaFoldDB" id="A0AAD7H5M4"/>
<feature type="non-terminal residue" evidence="1">
    <location>
        <position position="63"/>
    </location>
</feature>
<keyword evidence="2" id="KW-1185">Reference proteome</keyword>
<comment type="caution">
    <text evidence="1">The sequence shown here is derived from an EMBL/GenBank/DDBJ whole genome shotgun (WGS) entry which is preliminary data.</text>
</comment>
<dbReference type="EMBL" id="JARKIB010000366">
    <property type="protein sequence ID" value="KAJ7712459.1"/>
    <property type="molecule type" value="Genomic_DNA"/>
</dbReference>
<gene>
    <name evidence="1" type="ORF">B0H16DRAFT_1261350</name>
</gene>
<evidence type="ECO:0000313" key="1">
    <source>
        <dbReference type="EMBL" id="KAJ7712459.1"/>
    </source>
</evidence>
<protein>
    <submittedName>
        <fullName evidence="1">Uncharacterized protein</fullName>
    </submittedName>
</protein>
<accession>A0AAD7H5M4</accession>
<proteinExistence type="predicted"/>
<evidence type="ECO:0000313" key="2">
    <source>
        <dbReference type="Proteomes" id="UP001215598"/>
    </source>
</evidence>
<sequence length="63" mass="7047">MDESQSLDALANVLEELERKPLDLALHATHIRLTQSLEGMQEEAVSAMELMTSFFAAGEEVWL</sequence>
<organism evidence="1 2">
    <name type="scientific">Mycena metata</name>
    <dbReference type="NCBI Taxonomy" id="1033252"/>
    <lineage>
        <taxon>Eukaryota</taxon>
        <taxon>Fungi</taxon>
        <taxon>Dikarya</taxon>
        <taxon>Basidiomycota</taxon>
        <taxon>Agaricomycotina</taxon>
        <taxon>Agaricomycetes</taxon>
        <taxon>Agaricomycetidae</taxon>
        <taxon>Agaricales</taxon>
        <taxon>Marasmiineae</taxon>
        <taxon>Mycenaceae</taxon>
        <taxon>Mycena</taxon>
    </lineage>
</organism>